<organism evidence="1 2">
    <name type="scientific">Streptomyces olivaceoviridis</name>
    <name type="common">Streptomyces corchorusii</name>
    <dbReference type="NCBI Taxonomy" id="1921"/>
    <lineage>
        <taxon>Bacteria</taxon>
        <taxon>Bacillati</taxon>
        <taxon>Actinomycetota</taxon>
        <taxon>Actinomycetes</taxon>
        <taxon>Kitasatosporales</taxon>
        <taxon>Streptomycetaceae</taxon>
        <taxon>Streptomyces</taxon>
    </lineage>
</organism>
<accession>A0ABW7VNP8</accession>
<evidence type="ECO:0000313" key="2">
    <source>
        <dbReference type="Proteomes" id="UP001611397"/>
    </source>
</evidence>
<gene>
    <name evidence="1" type="ORF">ACH49L_36590</name>
</gene>
<comment type="caution">
    <text evidence="1">The sequence shown here is derived from an EMBL/GenBank/DDBJ whole genome shotgun (WGS) entry which is preliminary data.</text>
</comment>
<sequence>MIISTCQQASGAPARVHLPLDPATWKALQRCQEHRCQLGTNNPHLLVTRLTRTRHGPAGAAHIRDSLAPVGLLPRILCSTRLLALADELDAKILTVSLGMSYAGVARY</sequence>
<dbReference type="Proteomes" id="UP001611397">
    <property type="component" value="Unassembled WGS sequence"/>
</dbReference>
<keyword evidence="2" id="KW-1185">Reference proteome</keyword>
<dbReference type="EMBL" id="JBIRWM010000023">
    <property type="protein sequence ID" value="MFI2161132.1"/>
    <property type="molecule type" value="Genomic_DNA"/>
</dbReference>
<dbReference type="RefSeq" id="WP_159061763.1">
    <property type="nucleotide sequence ID" value="NZ_JBIRUT010000021.1"/>
</dbReference>
<proteinExistence type="predicted"/>
<reference evidence="1 2" key="1">
    <citation type="submission" date="2024-10" db="EMBL/GenBank/DDBJ databases">
        <title>The Natural Products Discovery Center: Release of the First 8490 Sequenced Strains for Exploring Actinobacteria Biosynthetic Diversity.</title>
        <authorList>
            <person name="Kalkreuter E."/>
            <person name="Kautsar S.A."/>
            <person name="Yang D."/>
            <person name="Bader C.D."/>
            <person name="Teijaro C.N."/>
            <person name="Fluegel L."/>
            <person name="Davis C.M."/>
            <person name="Simpson J.R."/>
            <person name="Lauterbach L."/>
            <person name="Steele A.D."/>
            <person name="Gui C."/>
            <person name="Meng S."/>
            <person name="Li G."/>
            <person name="Viehrig K."/>
            <person name="Ye F."/>
            <person name="Su P."/>
            <person name="Kiefer A.F."/>
            <person name="Nichols A."/>
            <person name="Cepeda A.J."/>
            <person name="Yan W."/>
            <person name="Fan B."/>
            <person name="Jiang Y."/>
            <person name="Adhikari A."/>
            <person name="Zheng C.-J."/>
            <person name="Schuster L."/>
            <person name="Cowan T.M."/>
            <person name="Smanski M.J."/>
            <person name="Chevrette M.G."/>
            <person name="De Carvalho L.P.S."/>
            <person name="Shen B."/>
        </authorList>
    </citation>
    <scope>NUCLEOTIDE SEQUENCE [LARGE SCALE GENOMIC DNA]</scope>
    <source>
        <strain evidence="1 2">NPDC020295</strain>
    </source>
</reference>
<name>A0ABW7VNP8_STROI</name>
<evidence type="ECO:0000313" key="1">
    <source>
        <dbReference type="EMBL" id="MFI2161132.1"/>
    </source>
</evidence>
<protein>
    <submittedName>
        <fullName evidence="1">Uncharacterized protein</fullName>
    </submittedName>
</protein>